<evidence type="ECO:0000313" key="2">
    <source>
        <dbReference type="Proteomes" id="UP000532247"/>
    </source>
</evidence>
<reference evidence="1 2" key="1">
    <citation type="submission" date="2019-09" db="EMBL/GenBank/DDBJ databases">
        <title>Draft genome sequencing and comparative genomics of hatchery-associated Vibrios.</title>
        <authorList>
            <person name="Kehlet-Delgado H."/>
            <person name="Mueller R.S."/>
        </authorList>
    </citation>
    <scope>NUCLEOTIDE SEQUENCE [LARGE SCALE GENOMIC DNA]</scope>
    <source>
        <strain evidence="1 2">081416A</strain>
    </source>
</reference>
<gene>
    <name evidence="1" type="ORF">F0254_00655</name>
</gene>
<accession>A0A7Y4AYF3</accession>
<comment type="caution">
    <text evidence="1">The sequence shown here is derived from an EMBL/GenBank/DDBJ whole genome shotgun (WGS) entry which is preliminary data.</text>
</comment>
<name>A0A7Y4AYF3_VIBAL</name>
<sequence>MTKMELELKQALHLYQRTGGKKNRKNQAEKMLSFCRDIQRHDPKLKSIGQIGRKHVSGFWRRKACLASSTKLAYLYAIDYIWKIILKRHSSPPHYDIADNSN</sequence>
<organism evidence="1 2">
    <name type="scientific">Vibrio alginolyticus</name>
    <dbReference type="NCBI Taxonomy" id="663"/>
    <lineage>
        <taxon>Bacteria</taxon>
        <taxon>Pseudomonadati</taxon>
        <taxon>Pseudomonadota</taxon>
        <taxon>Gammaproteobacteria</taxon>
        <taxon>Vibrionales</taxon>
        <taxon>Vibrionaceae</taxon>
        <taxon>Vibrio</taxon>
    </lineage>
</organism>
<dbReference type="RefSeq" id="WP_171345306.1">
    <property type="nucleotide sequence ID" value="NZ_VTYF01000001.1"/>
</dbReference>
<proteinExistence type="predicted"/>
<dbReference type="AlphaFoldDB" id="A0A7Y4AYF3"/>
<protein>
    <submittedName>
        <fullName evidence="1">Uncharacterized protein</fullName>
    </submittedName>
</protein>
<evidence type="ECO:0000313" key="1">
    <source>
        <dbReference type="EMBL" id="NOI07372.1"/>
    </source>
</evidence>
<dbReference type="EMBL" id="VTYF01000001">
    <property type="protein sequence ID" value="NOI07372.1"/>
    <property type="molecule type" value="Genomic_DNA"/>
</dbReference>
<dbReference type="Proteomes" id="UP000532247">
    <property type="component" value="Unassembled WGS sequence"/>
</dbReference>